<gene>
    <name evidence="1" type="ORF">EYF80_001944</name>
</gene>
<keyword evidence="2" id="KW-1185">Reference proteome</keyword>
<comment type="caution">
    <text evidence="1">The sequence shown here is derived from an EMBL/GenBank/DDBJ whole genome shotgun (WGS) entry which is preliminary data.</text>
</comment>
<reference evidence="1 2" key="1">
    <citation type="submission" date="2019-03" db="EMBL/GenBank/DDBJ databases">
        <title>First draft genome of Liparis tanakae, snailfish: a comprehensive survey of snailfish specific genes.</title>
        <authorList>
            <person name="Kim W."/>
            <person name="Song I."/>
            <person name="Jeong J.-H."/>
            <person name="Kim D."/>
            <person name="Kim S."/>
            <person name="Ryu S."/>
            <person name="Song J.Y."/>
            <person name="Lee S.K."/>
        </authorList>
    </citation>
    <scope>NUCLEOTIDE SEQUENCE [LARGE SCALE GENOMIC DNA]</scope>
    <source>
        <tissue evidence="1">Muscle</tissue>
    </source>
</reference>
<sequence length="101" mass="11753">MYGRPDYVSKARRESDLTPGSAFRVGTAARCQRHFTPRRNLRAQVCVTARFTSRFLEITIVCHLVTHRSGECVPEHIPQCVRRQTYALRPRLKQYNVPRLP</sequence>
<name>A0A4Z2JCU6_9TELE</name>
<evidence type="ECO:0000313" key="2">
    <source>
        <dbReference type="Proteomes" id="UP000314294"/>
    </source>
</evidence>
<dbReference type="AlphaFoldDB" id="A0A4Z2JCU6"/>
<protein>
    <submittedName>
        <fullName evidence="1">Uncharacterized protein</fullName>
    </submittedName>
</protein>
<proteinExistence type="predicted"/>
<dbReference type="Proteomes" id="UP000314294">
    <property type="component" value="Unassembled WGS sequence"/>
</dbReference>
<dbReference type="EMBL" id="SRLO01000008">
    <property type="protein sequence ID" value="TNN87980.1"/>
    <property type="molecule type" value="Genomic_DNA"/>
</dbReference>
<accession>A0A4Z2JCU6</accession>
<organism evidence="1 2">
    <name type="scientific">Liparis tanakae</name>
    <name type="common">Tanaka's snailfish</name>
    <dbReference type="NCBI Taxonomy" id="230148"/>
    <lineage>
        <taxon>Eukaryota</taxon>
        <taxon>Metazoa</taxon>
        <taxon>Chordata</taxon>
        <taxon>Craniata</taxon>
        <taxon>Vertebrata</taxon>
        <taxon>Euteleostomi</taxon>
        <taxon>Actinopterygii</taxon>
        <taxon>Neopterygii</taxon>
        <taxon>Teleostei</taxon>
        <taxon>Neoteleostei</taxon>
        <taxon>Acanthomorphata</taxon>
        <taxon>Eupercaria</taxon>
        <taxon>Perciformes</taxon>
        <taxon>Cottioidei</taxon>
        <taxon>Cottales</taxon>
        <taxon>Liparidae</taxon>
        <taxon>Liparis</taxon>
    </lineage>
</organism>
<evidence type="ECO:0000313" key="1">
    <source>
        <dbReference type="EMBL" id="TNN87980.1"/>
    </source>
</evidence>